<feature type="transmembrane region" description="Helical" evidence="1">
    <location>
        <begin position="210"/>
        <end position="227"/>
    </location>
</feature>
<organism evidence="2 3">
    <name type="scientific">Folsomia candida</name>
    <name type="common">Springtail</name>
    <dbReference type="NCBI Taxonomy" id="158441"/>
    <lineage>
        <taxon>Eukaryota</taxon>
        <taxon>Metazoa</taxon>
        <taxon>Ecdysozoa</taxon>
        <taxon>Arthropoda</taxon>
        <taxon>Hexapoda</taxon>
        <taxon>Collembola</taxon>
        <taxon>Entomobryomorpha</taxon>
        <taxon>Isotomoidea</taxon>
        <taxon>Isotomidae</taxon>
        <taxon>Proisotominae</taxon>
        <taxon>Folsomia</taxon>
    </lineage>
</organism>
<dbReference type="EMBL" id="LNIX01000019">
    <property type="protein sequence ID" value="OXA44816.1"/>
    <property type="molecule type" value="Genomic_DNA"/>
</dbReference>
<accession>A0A226DKT4</accession>
<gene>
    <name evidence="2" type="ORF">Fcan01_20658</name>
</gene>
<name>A0A226DKT4_FOLCA</name>
<dbReference type="AlphaFoldDB" id="A0A226DKT4"/>
<keyword evidence="1" id="KW-0812">Transmembrane</keyword>
<evidence type="ECO:0000313" key="3">
    <source>
        <dbReference type="Proteomes" id="UP000198287"/>
    </source>
</evidence>
<evidence type="ECO:0000313" key="2">
    <source>
        <dbReference type="EMBL" id="OXA44816.1"/>
    </source>
</evidence>
<feature type="transmembrane region" description="Helical" evidence="1">
    <location>
        <begin position="77"/>
        <end position="95"/>
    </location>
</feature>
<comment type="caution">
    <text evidence="2">The sequence shown here is derived from an EMBL/GenBank/DDBJ whole genome shotgun (WGS) entry which is preliminary data.</text>
</comment>
<keyword evidence="1" id="KW-1133">Transmembrane helix</keyword>
<keyword evidence="1" id="KW-0472">Membrane</keyword>
<feature type="transmembrane region" description="Helical" evidence="1">
    <location>
        <begin position="44"/>
        <end position="65"/>
    </location>
</feature>
<proteinExistence type="predicted"/>
<feature type="transmembrane region" description="Helical" evidence="1">
    <location>
        <begin position="364"/>
        <end position="384"/>
    </location>
</feature>
<dbReference type="Proteomes" id="UP000198287">
    <property type="component" value="Unassembled WGS sequence"/>
</dbReference>
<protein>
    <submittedName>
        <fullName evidence="2">Uncharacterized protein</fullName>
    </submittedName>
</protein>
<keyword evidence="3" id="KW-1185">Reference proteome</keyword>
<feature type="transmembrane region" description="Helical" evidence="1">
    <location>
        <begin position="142"/>
        <end position="165"/>
    </location>
</feature>
<feature type="transmembrane region" description="Helical" evidence="1">
    <location>
        <begin position="294"/>
        <end position="319"/>
    </location>
</feature>
<evidence type="ECO:0000256" key="1">
    <source>
        <dbReference type="SAM" id="Phobius"/>
    </source>
</evidence>
<reference evidence="2 3" key="1">
    <citation type="submission" date="2015-12" db="EMBL/GenBank/DDBJ databases">
        <title>The genome of Folsomia candida.</title>
        <authorList>
            <person name="Faddeeva A."/>
            <person name="Derks M.F."/>
            <person name="Anvar Y."/>
            <person name="Smit S."/>
            <person name="Van Straalen N."/>
            <person name="Roelofs D."/>
        </authorList>
    </citation>
    <scope>NUCLEOTIDE SEQUENCE [LARGE SCALE GENOMIC DNA]</scope>
    <source>
        <strain evidence="2 3">VU population</strain>
        <tissue evidence="2">Whole body</tissue>
    </source>
</reference>
<sequence length="391" mass="45419">MFNPRTLKVIEISMKIYSSLGSNPYKWKSECGSFSASTTVTRKFTFFIAVSHTFFLLCFLIWRLVQHTQKLESNRSFQAIVWLWIWIILMSWSLVTLYNGWTKKWEIVALFNGVRLLTANLEREYPAATMRRVLWKFNIIDVHFIAVIWIVLMYAVAVTLMFSVVPARQQYFYSLISSSKPDKMDVIFLTFLIFEAYAKTSQVFMMGTEAFSILPTLLPTAFWMDYFRRIGRNTAPISEKISIFQKFHLLITYYNHAFVTLLPPMLSVLNPTALCVTCCFAAIRFRSFLPIFEYIPFPIIFNNELVVIVVTLLPAAAVYDVSDKLRRHIRNEVNSGSGKVSRKRLATLHAFGVRIGPIRKVRKIAILMCYNLIANYIFTLLITFPQEKVSR</sequence>